<keyword evidence="2" id="KW-1003">Cell membrane</keyword>
<evidence type="ECO:0000256" key="1">
    <source>
        <dbReference type="ARBA" id="ARBA00004651"/>
    </source>
</evidence>
<evidence type="ECO:0000313" key="8">
    <source>
        <dbReference type="EMBL" id="GFJ93934.1"/>
    </source>
</evidence>
<keyword evidence="9" id="KW-1185">Reference proteome</keyword>
<feature type="transmembrane region" description="Helical" evidence="6">
    <location>
        <begin position="270"/>
        <end position="295"/>
    </location>
</feature>
<dbReference type="AlphaFoldDB" id="A0A6V8LC58"/>
<evidence type="ECO:0000256" key="5">
    <source>
        <dbReference type="ARBA" id="ARBA00023136"/>
    </source>
</evidence>
<feature type="transmembrane region" description="Helical" evidence="6">
    <location>
        <begin position="74"/>
        <end position="96"/>
    </location>
</feature>
<comment type="caution">
    <text evidence="8">The sequence shown here is derived from an EMBL/GenBank/DDBJ whole genome shotgun (WGS) entry which is preliminary data.</text>
</comment>
<dbReference type="Proteomes" id="UP000482960">
    <property type="component" value="Unassembled WGS sequence"/>
</dbReference>
<keyword evidence="3 6" id="KW-0812">Transmembrane</keyword>
<protein>
    <recommendedName>
        <fullName evidence="7">ABC3 transporter permease C-terminal domain-containing protein</fullName>
    </recommendedName>
</protein>
<evidence type="ECO:0000256" key="2">
    <source>
        <dbReference type="ARBA" id="ARBA00022475"/>
    </source>
</evidence>
<feature type="domain" description="ABC3 transporter permease C-terminal" evidence="7">
    <location>
        <begin position="275"/>
        <end position="376"/>
    </location>
</feature>
<proteinExistence type="predicted"/>
<keyword evidence="5 6" id="KW-0472">Membrane</keyword>
<evidence type="ECO:0000256" key="3">
    <source>
        <dbReference type="ARBA" id="ARBA00022692"/>
    </source>
</evidence>
<accession>A0A6V8LC58</accession>
<dbReference type="GO" id="GO:0005886">
    <property type="term" value="C:plasma membrane"/>
    <property type="evidence" value="ECO:0007669"/>
    <property type="project" value="UniProtKB-SubCell"/>
</dbReference>
<evidence type="ECO:0000256" key="6">
    <source>
        <dbReference type="SAM" id="Phobius"/>
    </source>
</evidence>
<evidence type="ECO:0000256" key="4">
    <source>
        <dbReference type="ARBA" id="ARBA00022989"/>
    </source>
</evidence>
<sequence>MYVSNDPQNADFPTLVRVALQLVFMVSLLSTLVGFFLAGAWVCMWISRGMARLSRSASTLIVARRIAADPYSTFRMVGGAAIAIYVATSLGFAVAANEQPGRADNQSLLAPGRPPLDPGVVAVHVQGAPDAALAPLMSDGVVVARLAPGPQIVVACTELARVTDLDCPLPVYREGVPFGQEFLRAEDMFTLPYPNPSSADRIFQPMTFAEPGPDADLLPIQTLLIPTDGTPAAQERIRTLAAVAVPLSRNKTSEDLTAEPLLDLTLFASVLPYATVFILLFTACSLTVSVIAGILERRRPFALLRASGVRIGELRRIVLLETGAPLALTVLFGVGLATVQSLATIPPKDWILPSGEFFAGLGVGVLAAFAVSLTALPFMDTATRLDTVRFE</sequence>
<dbReference type="Pfam" id="PF02687">
    <property type="entry name" value="FtsX"/>
    <property type="match status" value="1"/>
</dbReference>
<dbReference type="EMBL" id="BLPG01000001">
    <property type="protein sequence ID" value="GFJ93934.1"/>
    <property type="molecule type" value="Genomic_DNA"/>
</dbReference>
<feature type="transmembrane region" description="Helical" evidence="6">
    <location>
        <begin position="316"/>
        <end position="337"/>
    </location>
</feature>
<name>A0A6V8LC58_9ACTN</name>
<evidence type="ECO:0000313" key="9">
    <source>
        <dbReference type="Proteomes" id="UP000482960"/>
    </source>
</evidence>
<gene>
    <name evidence="8" type="ORF">Prum_075760</name>
</gene>
<reference evidence="8 9" key="1">
    <citation type="submission" date="2020-03" db="EMBL/GenBank/DDBJ databases">
        <title>Whole genome shotgun sequence of Phytohabitans rumicis NBRC 108638.</title>
        <authorList>
            <person name="Komaki H."/>
            <person name="Tamura T."/>
        </authorList>
    </citation>
    <scope>NUCLEOTIDE SEQUENCE [LARGE SCALE GENOMIC DNA]</scope>
    <source>
        <strain evidence="8 9">NBRC 108638</strain>
    </source>
</reference>
<organism evidence="8 9">
    <name type="scientific">Phytohabitans rumicis</name>
    <dbReference type="NCBI Taxonomy" id="1076125"/>
    <lineage>
        <taxon>Bacteria</taxon>
        <taxon>Bacillati</taxon>
        <taxon>Actinomycetota</taxon>
        <taxon>Actinomycetes</taxon>
        <taxon>Micromonosporales</taxon>
        <taxon>Micromonosporaceae</taxon>
    </lineage>
</organism>
<evidence type="ECO:0000259" key="7">
    <source>
        <dbReference type="Pfam" id="PF02687"/>
    </source>
</evidence>
<feature type="transmembrane region" description="Helical" evidence="6">
    <location>
        <begin position="357"/>
        <end position="379"/>
    </location>
</feature>
<dbReference type="InterPro" id="IPR003838">
    <property type="entry name" value="ABC3_permease_C"/>
</dbReference>
<feature type="transmembrane region" description="Helical" evidence="6">
    <location>
        <begin position="20"/>
        <end position="46"/>
    </location>
</feature>
<keyword evidence="4 6" id="KW-1133">Transmembrane helix</keyword>
<comment type="subcellular location">
    <subcellularLocation>
        <location evidence="1">Cell membrane</location>
        <topology evidence="1">Multi-pass membrane protein</topology>
    </subcellularLocation>
</comment>
<reference evidence="8 9" key="2">
    <citation type="submission" date="2020-03" db="EMBL/GenBank/DDBJ databases">
        <authorList>
            <person name="Ichikawa N."/>
            <person name="Kimura A."/>
            <person name="Kitahashi Y."/>
            <person name="Uohara A."/>
        </authorList>
    </citation>
    <scope>NUCLEOTIDE SEQUENCE [LARGE SCALE GENOMIC DNA]</scope>
    <source>
        <strain evidence="8 9">NBRC 108638</strain>
    </source>
</reference>